<dbReference type="PANTHER" id="PTHR23514">
    <property type="entry name" value="BYPASS OF STOP CODON PROTEIN 6"/>
    <property type="match status" value="1"/>
</dbReference>
<feature type="transmembrane region" description="Helical" evidence="5">
    <location>
        <begin position="87"/>
        <end position="105"/>
    </location>
</feature>
<feature type="transmembrane region" description="Helical" evidence="5">
    <location>
        <begin position="250"/>
        <end position="268"/>
    </location>
</feature>
<dbReference type="CDD" id="cd17393">
    <property type="entry name" value="MFS_MosC_like"/>
    <property type="match status" value="1"/>
</dbReference>
<comment type="subcellular location">
    <subcellularLocation>
        <location evidence="1">Membrane</location>
        <topology evidence="1">Multi-pass membrane protein</topology>
    </subcellularLocation>
</comment>
<feature type="transmembrane region" description="Helical" evidence="5">
    <location>
        <begin position="148"/>
        <end position="167"/>
    </location>
</feature>
<dbReference type="InterPro" id="IPR036259">
    <property type="entry name" value="MFS_trans_sf"/>
</dbReference>
<name>E7RW70_9BURK</name>
<dbReference type="InterPro" id="IPR051788">
    <property type="entry name" value="MFS_Transporter"/>
</dbReference>
<feature type="transmembrane region" description="Helical" evidence="5">
    <location>
        <begin position="212"/>
        <end position="230"/>
    </location>
</feature>
<evidence type="ECO:0000256" key="3">
    <source>
        <dbReference type="ARBA" id="ARBA00022989"/>
    </source>
</evidence>
<dbReference type="AlphaFoldDB" id="E7RW70"/>
<gene>
    <name evidence="7" type="ORF">HMPREF0551_0733</name>
</gene>
<feature type="domain" description="Major facilitator superfamily (MFS) profile" evidence="6">
    <location>
        <begin position="214"/>
        <end position="388"/>
    </location>
</feature>
<feature type="transmembrane region" description="Helical" evidence="5">
    <location>
        <begin position="338"/>
        <end position="361"/>
    </location>
</feature>
<evidence type="ECO:0000313" key="8">
    <source>
        <dbReference type="Proteomes" id="UP000011021"/>
    </source>
</evidence>
<keyword evidence="8" id="KW-1185">Reference proteome</keyword>
<feature type="transmembrane region" description="Helical" evidence="5">
    <location>
        <begin position="173"/>
        <end position="191"/>
    </location>
</feature>
<dbReference type="Proteomes" id="UP000011021">
    <property type="component" value="Unassembled WGS sequence"/>
</dbReference>
<accession>E7RW70</accession>
<dbReference type="HOGENOM" id="CLU_035309_1_0_4"/>
<evidence type="ECO:0000256" key="5">
    <source>
        <dbReference type="SAM" id="Phobius"/>
    </source>
</evidence>
<dbReference type="STRING" id="887898.HMPREF0551_0733"/>
<feature type="transmembrane region" description="Helical" evidence="5">
    <location>
        <begin position="280"/>
        <end position="301"/>
    </location>
</feature>
<dbReference type="PANTHER" id="PTHR23514:SF13">
    <property type="entry name" value="INNER MEMBRANE PROTEIN YBJJ"/>
    <property type="match status" value="1"/>
</dbReference>
<dbReference type="InterPro" id="IPR020846">
    <property type="entry name" value="MFS_dom"/>
</dbReference>
<protein>
    <submittedName>
        <fullName evidence="7">Transporter, major facilitator family protein</fullName>
    </submittedName>
</protein>
<proteinExistence type="predicted"/>
<keyword evidence="2 5" id="KW-0812">Transmembrane</keyword>
<feature type="transmembrane region" description="Helical" evidence="5">
    <location>
        <begin position="367"/>
        <end position="386"/>
    </location>
</feature>
<feature type="transmembrane region" description="Helical" evidence="5">
    <location>
        <begin position="111"/>
        <end position="136"/>
    </location>
</feature>
<dbReference type="GO" id="GO:0016020">
    <property type="term" value="C:membrane"/>
    <property type="evidence" value="ECO:0007669"/>
    <property type="project" value="UniProtKB-SubCell"/>
</dbReference>
<keyword evidence="3 5" id="KW-1133">Transmembrane helix</keyword>
<evidence type="ECO:0000313" key="7">
    <source>
        <dbReference type="EMBL" id="EFV95245.1"/>
    </source>
</evidence>
<evidence type="ECO:0000256" key="2">
    <source>
        <dbReference type="ARBA" id="ARBA00022692"/>
    </source>
</evidence>
<dbReference type="InterPro" id="IPR011701">
    <property type="entry name" value="MFS"/>
</dbReference>
<comment type="caution">
    <text evidence="7">The sequence shown here is derived from an EMBL/GenBank/DDBJ whole genome shotgun (WGS) entry which is preliminary data.</text>
</comment>
<dbReference type="SUPFAM" id="SSF103473">
    <property type="entry name" value="MFS general substrate transporter"/>
    <property type="match status" value="1"/>
</dbReference>
<organism evidence="7 8">
    <name type="scientific">Lautropia mirabilis ATCC 51599</name>
    <dbReference type="NCBI Taxonomy" id="887898"/>
    <lineage>
        <taxon>Bacteria</taxon>
        <taxon>Pseudomonadati</taxon>
        <taxon>Pseudomonadota</taxon>
        <taxon>Betaproteobacteria</taxon>
        <taxon>Burkholderiales</taxon>
        <taxon>Burkholderiaceae</taxon>
        <taxon>Lautropia</taxon>
    </lineage>
</organism>
<evidence type="ECO:0000259" key="6">
    <source>
        <dbReference type="PROSITE" id="PS50850"/>
    </source>
</evidence>
<dbReference type="RefSeq" id="WP_005672876.1">
    <property type="nucleotide sequence ID" value="NZ_CP146288.1"/>
</dbReference>
<evidence type="ECO:0000256" key="4">
    <source>
        <dbReference type="ARBA" id="ARBA00023136"/>
    </source>
</evidence>
<dbReference type="Gene3D" id="1.20.1250.20">
    <property type="entry name" value="MFS general substrate transporter like domains"/>
    <property type="match status" value="2"/>
</dbReference>
<feature type="transmembrane region" description="Helical" evidence="5">
    <location>
        <begin position="58"/>
        <end position="80"/>
    </location>
</feature>
<dbReference type="Pfam" id="PF07690">
    <property type="entry name" value="MFS_1"/>
    <property type="match status" value="2"/>
</dbReference>
<feature type="transmembrane region" description="Helical" evidence="5">
    <location>
        <begin position="307"/>
        <end position="326"/>
    </location>
</feature>
<sequence>MSTSSLPDTPATLKPAAGRAEQHSTRLLFLLAGFSAAAWASLVPVAKAATGVNEGQLGLVLLCLGIGSLLAMPVSGVVSTRHGCRKVLMVCGVALCACLPLLASVQNVFTLAAALFFFGAMIGTFDCVMNIQAVIVERDSKRPLMSGFHGFYSLGGLLGAATTSTIMDLGVSPFATVSAIALAGVLLLMLIRRHVLPYGNPAEGPPFALPRGEVLFLGMLCMTVFLVEGSMMDWSAVMLTENHGMPVAQAGYGFAAFSLTMTFGRLTGDRIVARVGRRSVVTVGGLLAMGGILLATLVPLWQAALLGYAMVGLGCSNIVPVLFTAVGRQTSMPQSVAVPAMSTLGYAGVLAGPAAIGFIAHHSSLPMAFLLVAALMLFVAISGRFLKL</sequence>
<dbReference type="eggNOG" id="COG2814">
    <property type="taxonomic scope" value="Bacteria"/>
</dbReference>
<reference evidence="7 8" key="1">
    <citation type="submission" date="2010-12" db="EMBL/GenBank/DDBJ databases">
        <authorList>
            <person name="Muzny D."/>
            <person name="Qin X."/>
            <person name="Deng J."/>
            <person name="Jiang H."/>
            <person name="Liu Y."/>
            <person name="Qu J."/>
            <person name="Song X.-Z."/>
            <person name="Zhang L."/>
            <person name="Thornton R."/>
            <person name="Coyle M."/>
            <person name="Francisco L."/>
            <person name="Jackson L."/>
            <person name="Javaid M."/>
            <person name="Korchina V."/>
            <person name="Kovar C."/>
            <person name="Mata R."/>
            <person name="Mathew T."/>
            <person name="Ngo R."/>
            <person name="Nguyen L."/>
            <person name="Nguyen N."/>
            <person name="Okwuonu G."/>
            <person name="Ongeri F."/>
            <person name="Pham C."/>
            <person name="Simmons D."/>
            <person name="Wilczek-Boney K."/>
            <person name="Hale W."/>
            <person name="Jakkamsetti A."/>
            <person name="Pham P."/>
            <person name="Ruth R."/>
            <person name="San Lucas F."/>
            <person name="Warren J."/>
            <person name="Zhang J."/>
            <person name="Zhao Z."/>
            <person name="Zhou C."/>
            <person name="Zhu D."/>
            <person name="Lee S."/>
            <person name="Bess C."/>
            <person name="Blankenburg K."/>
            <person name="Forbes L."/>
            <person name="Fu Q."/>
            <person name="Gubbala S."/>
            <person name="Hirani K."/>
            <person name="Jayaseelan J.C."/>
            <person name="Lara F."/>
            <person name="Munidasa M."/>
            <person name="Palculict T."/>
            <person name="Patil S."/>
            <person name="Pu L.-L."/>
            <person name="Saada N."/>
            <person name="Tang L."/>
            <person name="Weissenberger G."/>
            <person name="Zhu Y."/>
            <person name="Hemphill L."/>
            <person name="Shang Y."/>
            <person name="Youmans B."/>
            <person name="Ayvaz T."/>
            <person name="Ross M."/>
            <person name="Santibanez J."/>
            <person name="Aqrawi P."/>
            <person name="Gross S."/>
            <person name="Joshi V."/>
            <person name="Fowler G."/>
            <person name="Nazareth L."/>
            <person name="Reid J."/>
            <person name="Worley K."/>
            <person name="Petrosino J."/>
            <person name="Highlander S."/>
            <person name="Gibbs R."/>
        </authorList>
    </citation>
    <scope>NUCLEOTIDE SEQUENCE [LARGE SCALE GENOMIC DNA]</scope>
    <source>
        <strain evidence="7 8">ATCC 51599</strain>
    </source>
</reference>
<dbReference type="EMBL" id="AEQP01000003">
    <property type="protein sequence ID" value="EFV95245.1"/>
    <property type="molecule type" value="Genomic_DNA"/>
</dbReference>
<dbReference type="PROSITE" id="PS50850">
    <property type="entry name" value="MFS"/>
    <property type="match status" value="1"/>
</dbReference>
<keyword evidence="4 5" id="KW-0472">Membrane</keyword>
<evidence type="ECO:0000256" key="1">
    <source>
        <dbReference type="ARBA" id="ARBA00004141"/>
    </source>
</evidence>
<feature type="transmembrane region" description="Helical" evidence="5">
    <location>
        <begin position="27"/>
        <end position="46"/>
    </location>
</feature>
<dbReference type="GO" id="GO:0022857">
    <property type="term" value="F:transmembrane transporter activity"/>
    <property type="evidence" value="ECO:0007669"/>
    <property type="project" value="InterPro"/>
</dbReference>